<evidence type="ECO:0000256" key="1">
    <source>
        <dbReference type="SAM" id="MobiDB-lite"/>
    </source>
</evidence>
<dbReference type="RefSeq" id="WP_381260110.1">
    <property type="nucleotide sequence ID" value="NZ_JBHTBI010000039.1"/>
</dbReference>
<dbReference type="Proteomes" id="UP001596957">
    <property type="component" value="Unassembled WGS sequence"/>
</dbReference>
<protein>
    <recommendedName>
        <fullName evidence="4">Zinc ribbon domain-containing protein</fullName>
    </recommendedName>
</protein>
<name>A0ABW2VBR5_9ACTN</name>
<evidence type="ECO:0008006" key="4">
    <source>
        <dbReference type="Google" id="ProtNLM"/>
    </source>
</evidence>
<evidence type="ECO:0000313" key="2">
    <source>
        <dbReference type="EMBL" id="MFD0280496.1"/>
    </source>
</evidence>
<keyword evidence="3" id="KW-1185">Reference proteome</keyword>
<organism evidence="2 3">
    <name type="scientific">Streptomyces lutosisoli</name>
    <dbReference type="NCBI Taxonomy" id="2665721"/>
    <lineage>
        <taxon>Bacteria</taxon>
        <taxon>Bacillati</taxon>
        <taxon>Actinomycetota</taxon>
        <taxon>Actinomycetes</taxon>
        <taxon>Kitasatosporales</taxon>
        <taxon>Streptomycetaceae</taxon>
        <taxon>Streptomyces</taxon>
    </lineage>
</organism>
<dbReference type="EMBL" id="JBHTEC010000001">
    <property type="protein sequence ID" value="MFD0280496.1"/>
    <property type="molecule type" value="Genomic_DNA"/>
</dbReference>
<sequence>MTGACDPQAACPVCTTPDQQSDFCAVCGWQLQDDPVLGELTARDLEVAGAALRAAEHAWDVRAAALSARDPEGAGQVAEVIRGGPPGRDEKKPPGIASADLGIPSGRGDLLDDLHHGHFKELSFVEFTAEGLHMIRVTIGEAGIPLQNDAGSKAWHLVVPEFDSDEGVCRFQLAGGIGTLPPVDRGEFDAAVLEWLKACLPAVPDPPVVLLRPPPGWELLERAAAAVWEAGVSRVELHAGSTELTEGIPARRTTADAVRRLVRTLPLLADHTLLLARTDRDTGAVHPHSHVLFPAGSRLAPGETETAEVTVHGGVTGRDALYLPVLAGVPAADGTGAPPVSMHQIEVGALEPARLTFVLRGPGEVDLVTPSVPVARTPGGRRNPAAVDVPGLLSSLPRRIVRPPRLELFFTVELSGADQAETEERLTFVRDVAALLARRDRAGTAIRVGAVGHYDHTVYESRLAKEGILLQAPVSARPPAALPAALDGWSHARRRQDAVSSLEEALWEVARLAAEGRGATEDPGAADVRRVVLIVARRPPAPARQQGLVPACPHGANWRTALDLLHFHAFQVMTRADPAAGPPPPDLPGREARRYADEAWSALGADGFFRPGADPAAAVVQSLAPPWGVEGPDCPLAFAVPLV</sequence>
<feature type="region of interest" description="Disordered" evidence="1">
    <location>
        <begin position="81"/>
        <end position="102"/>
    </location>
</feature>
<comment type="caution">
    <text evidence="2">The sequence shown here is derived from an EMBL/GenBank/DDBJ whole genome shotgun (WGS) entry which is preliminary data.</text>
</comment>
<reference evidence="3" key="1">
    <citation type="journal article" date="2019" name="Int. J. Syst. Evol. Microbiol.">
        <title>The Global Catalogue of Microorganisms (GCM) 10K type strain sequencing project: providing services to taxonomists for standard genome sequencing and annotation.</title>
        <authorList>
            <consortium name="The Broad Institute Genomics Platform"/>
            <consortium name="The Broad Institute Genome Sequencing Center for Infectious Disease"/>
            <person name="Wu L."/>
            <person name="Ma J."/>
        </authorList>
    </citation>
    <scope>NUCLEOTIDE SEQUENCE [LARGE SCALE GENOMIC DNA]</scope>
    <source>
        <strain evidence="3">CGMCC 4.7198</strain>
    </source>
</reference>
<proteinExistence type="predicted"/>
<accession>A0ABW2VBR5</accession>
<evidence type="ECO:0000313" key="3">
    <source>
        <dbReference type="Proteomes" id="UP001596957"/>
    </source>
</evidence>
<gene>
    <name evidence="2" type="ORF">ACFQZP_02205</name>
</gene>